<feature type="chain" id="PRO_5046735045" evidence="2">
    <location>
        <begin position="21"/>
        <end position="419"/>
    </location>
</feature>
<dbReference type="PANTHER" id="PTHR35043">
    <property type="entry name" value="TRANSCRIPTION FACTOR DOMAIN-CONTAINING PROTEIN"/>
    <property type="match status" value="1"/>
</dbReference>
<keyword evidence="1" id="KW-1133">Transmembrane helix</keyword>
<keyword evidence="2" id="KW-0732">Signal</keyword>
<evidence type="ECO:0000313" key="4">
    <source>
        <dbReference type="Proteomes" id="UP001595075"/>
    </source>
</evidence>
<evidence type="ECO:0000313" key="3">
    <source>
        <dbReference type="EMBL" id="KAL2075135.1"/>
    </source>
</evidence>
<proteinExistence type="predicted"/>
<dbReference type="PANTHER" id="PTHR35043:SF7">
    <property type="entry name" value="TRANSCRIPTION FACTOR DOMAIN-CONTAINING PROTEIN"/>
    <property type="match status" value="1"/>
</dbReference>
<keyword evidence="4" id="KW-1185">Reference proteome</keyword>
<name>A0ABR4CZ70_9HELO</name>
<keyword evidence="1" id="KW-0472">Membrane</keyword>
<feature type="transmembrane region" description="Helical" evidence="1">
    <location>
        <begin position="338"/>
        <end position="368"/>
    </location>
</feature>
<organism evidence="3 4">
    <name type="scientific">Oculimacula yallundae</name>
    <dbReference type="NCBI Taxonomy" id="86028"/>
    <lineage>
        <taxon>Eukaryota</taxon>
        <taxon>Fungi</taxon>
        <taxon>Dikarya</taxon>
        <taxon>Ascomycota</taxon>
        <taxon>Pezizomycotina</taxon>
        <taxon>Leotiomycetes</taxon>
        <taxon>Helotiales</taxon>
        <taxon>Ploettnerulaceae</taxon>
        <taxon>Oculimacula</taxon>
    </lineage>
</organism>
<feature type="transmembrane region" description="Helical" evidence="1">
    <location>
        <begin position="202"/>
        <end position="220"/>
    </location>
</feature>
<feature type="signal peptide" evidence="2">
    <location>
        <begin position="1"/>
        <end position="20"/>
    </location>
</feature>
<evidence type="ECO:0000256" key="2">
    <source>
        <dbReference type="SAM" id="SignalP"/>
    </source>
</evidence>
<keyword evidence="1" id="KW-0812">Transmembrane</keyword>
<dbReference type="Proteomes" id="UP001595075">
    <property type="component" value="Unassembled WGS sequence"/>
</dbReference>
<protein>
    <submittedName>
        <fullName evidence="3">Uncharacterized protein</fullName>
    </submittedName>
</protein>
<feature type="transmembrane region" description="Helical" evidence="1">
    <location>
        <begin position="292"/>
        <end position="317"/>
    </location>
</feature>
<sequence>MILIFSILSAAFLTRSPVTATTFSTQCTAPLERVTFVTSPNTRGTLDILYGSLFTIFICIWTVQHLNVPEQRDGRDQHWRGDIKWALKGPQKKVKWMLVTLLAPEVLLAKSLAELMAAKRSVAIVRAIEDRTGNFLSENEVGNWTMSHTYYAEMGGFAFQTSIRRESGEGPSIVKLTAVLQVTWMVVQVLVRAARGLPISQLEITACAFAACTFVTYVLWWNKPQAVTVCTEIIIEDQETWRMEILNGTWRNIEASQLPYKSIFQSFVPQLGEGKTYTRADMPIPNDALPGMGAYSVILSGVIVLGLFLGCILLGAIHCSAWNFYLPTRTEQILWRCFSLASCFLIPVFYVLGSLLLLASAIGGFGFLDSGREFYVLSSVCSIIYVTSRLFLLFESIWSLFHLPPRAFITTWSSNIPHM</sequence>
<feature type="transmembrane region" description="Helical" evidence="1">
    <location>
        <begin position="374"/>
        <end position="394"/>
    </location>
</feature>
<dbReference type="EMBL" id="JAZHXI010000001">
    <property type="protein sequence ID" value="KAL2075135.1"/>
    <property type="molecule type" value="Genomic_DNA"/>
</dbReference>
<evidence type="ECO:0000256" key="1">
    <source>
        <dbReference type="SAM" id="Phobius"/>
    </source>
</evidence>
<accession>A0ABR4CZ70</accession>
<comment type="caution">
    <text evidence="3">The sequence shown here is derived from an EMBL/GenBank/DDBJ whole genome shotgun (WGS) entry which is preliminary data.</text>
</comment>
<reference evidence="3 4" key="1">
    <citation type="journal article" date="2024" name="Commun. Biol.">
        <title>Comparative genomic analysis of thermophilic fungi reveals convergent evolutionary adaptations and gene losses.</title>
        <authorList>
            <person name="Steindorff A.S."/>
            <person name="Aguilar-Pontes M.V."/>
            <person name="Robinson A.J."/>
            <person name="Andreopoulos B."/>
            <person name="LaButti K."/>
            <person name="Kuo A."/>
            <person name="Mondo S."/>
            <person name="Riley R."/>
            <person name="Otillar R."/>
            <person name="Haridas S."/>
            <person name="Lipzen A."/>
            <person name="Grimwood J."/>
            <person name="Schmutz J."/>
            <person name="Clum A."/>
            <person name="Reid I.D."/>
            <person name="Moisan M.C."/>
            <person name="Butler G."/>
            <person name="Nguyen T.T.M."/>
            <person name="Dewar K."/>
            <person name="Conant G."/>
            <person name="Drula E."/>
            <person name="Henrissat B."/>
            <person name="Hansel C."/>
            <person name="Singer S."/>
            <person name="Hutchinson M.I."/>
            <person name="de Vries R.P."/>
            <person name="Natvig D.O."/>
            <person name="Powell A.J."/>
            <person name="Tsang A."/>
            <person name="Grigoriev I.V."/>
        </authorList>
    </citation>
    <scope>NUCLEOTIDE SEQUENCE [LARGE SCALE GENOMIC DNA]</scope>
    <source>
        <strain evidence="3 4">CBS 494.80</strain>
    </source>
</reference>
<gene>
    <name evidence="3" type="ORF">VTL71DRAFT_77</name>
</gene>